<dbReference type="PROSITE" id="PS00622">
    <property type="entry name" value="HTH_LUXR_1"/>
    <property type="match status" value="1"/>
</dbReference>
<feature type="domain" description="HTH luxR-type" evidence="4">
    <location>
        <begin position="139"/>
        <end position="204"/>
    </location>
</feature>
<dbReference type="SUPFAM" id="SSF52172">
    <property type="entry name" value="CheY-like"/>
    <property type="match status" value="1"/>
</dbReference>
<name>A0ABR9SBQ4_9BURK</name>
<keyword evidence="1 3" id="KW-0597">Phosphoprotein</keyword>
<evidence type="ECO:0000256" key="2">
    <source>
        <dbReference type="ARBA" id="ARBA00023125"/>
    </source>
</evidence>
<dbReference type="PROSITE" id="PS50043">
    <property type="entry name" value="HTH_LUXR_2"/>
    <property type="match status" value="1"/>
</dbReference>
<keyword evidence="7" id="KW-1185">Reference proteome</keyword>
<gene>
    <name evidence="6" type="ORF">IM725_01725</name>
</gene>
<dbReference type="InterPro" id="IPR016032">
    <property type="entry name" value="Sig_transdc_resp-reg_C-effctor"/>
</dbReference>
<dbReference type="CDD" id="cd06170">
    <property type="entry name" value="LuxR_C_like"/>
    <property type="match status" value="1"/>
</dbReference>
<evidence type="ECO:0000256" key="1">
    <source>
        <dbReference type="ARBA" id="ARBA00022553"/>
    </source>
</evidence>
<evidence type="ECO:0000259" key="4">
    <source>
        <dbReference type="PROSITE" id="PS50043"/>
    </source>
</evidence>
<dbReference type="SUPFAM" id="SSF46894">
    <property type="entry name" value="C-terminal effector domain of the bipartite response regulators"/>
    <property type="match status" value="1"/>
</dbReference>
<dbReference type="Gene3D" id="3.40.50.2300">
    <property type="match status" value="1"/>
</dbReference>
<dbReference type="InterPro" id="IPR000792">
    <property type="entry name" value="Tscrpt_reg_LuxR_C"/>
</dbReference>
<dbReference type="Proteomes" id="UP000715965">
    <property type="component" value="Unassembled WGS sequence"/>
</dbReference>
<evidence type="ECO:0000313" key="7">
    <source>
        <dbReference type="Proteomes" id="UP000715965"/>
    </source>
</evidence>
<dbReference type="InterPro" id="IPR011006">
    <property type="entry name" value="CheY-like_superfamily"/>
</dbReference>
<dbReference type="Pfam" id="PF00072">
    <property type="entry name" value="Response_reg"/>
    <property type="match status" value="1"/>
</dbReference>
<dbReference type="InterPro" id="IPR039420">
    <property type="entry name" value="WalR-like"/>
</dbReference>
<keyword evidence="2" id="KW-0238">DNA-binding</keyword>
<sequence length="208" mass="22084">MHVRVVLADDHELVRTGIGALLGAIDGVEVVAEAEDGGALLKLVEGLLPDVVISDLSMPGVDGYAAIAEIHARHPHVKIIALSMHDTAEAVKRAVHSGACGYLRKDAQPFELAHAIRSVVTKGNYFSPAIAQALLAPAEPSAEEELTGRQVEILRLLARGLASKQIAYQLGLSSKTVDVHRARIMARLGVNNLSALTRYALRKGLIAA</sequence>
<evidence type="ECO:0000313" key="6">
    <source>
        <dbReference type="EMBL" id="MBE7939289.1"/>
    </source>
</evidence>
<feature type="modified residue" description="4-aspartylphosphate" evidence="3">
    <location>
        <position position="55"/>
    </location>
</feature>
<dbReference type="CDD" id="cd17535">
    <property type="entry name" value="REC_NarL-like"/>
    <property type="match status" value="1"/>
</dbReference>
<evidence type="ECO:0000256" key="3">
    <source>
        <dbReference type="PROSITE-ProRule" id="PRU00169"/>
    </source>
</evidence>
<protein>
    <submittedName>
        <fullName evidence="6">Response regulator transcription factor</fullName>
    </submittedName>
</protein>
<dbReference type="PROSITE" id="PS50110">
    <property type="entry name" value="RESPONSE_REGULATORY"/>
    <property type="match status" value="1"/>
</dbReference>
<dbReference type="SMART" id="SM00421">
    <property type="entry name" value="HTH_LUXR"/>
    <property type="match status" value="1"/>
</dbReference>
<dbReference type="PANTHER" id="PTHR43214">
    <property type="entry name" value="TWO-COMPONENT RESPONSE REGULATOR"/>
    <property type="match status" value="1"/>
</dbReference>
<dbReference type="PRINTS" id="PR00038">
    <property type="entry name" value="HTHLUXR"/>
</dbReference>
<dbReference type="EMBL" id="JADDOJ010000003">
    <property type="protein sequence ID" value="MBE7939289.1"/>
    <property type="molecule type" value="Genomic_DNA"/>
</dbReference>
<evidence type="ECO:0000259" key="5">
    <source>
        <dbReference type="PROSITE" id="PS50110"/>
    </source>
</evidence>
<feature type="domain" description="Response regulatory" evidence="5">
    <location>
        <begin position="4"/>
        <end position="120"/>
    </location>
</feature>
<dbReference type="InterPro" id="IPR058245">
    <property type="entry name" value="NreC/VraR/RcsB-like_REC"/>
</dbReference>
<comment type="caution">
    <text evidence="6">The sequence shown here is derived from an EMBL/GenBank/DDBJ whole genome shotgun (WGS) entry which is preliminary data.</text>
</comment>
<dbReference type="PANTHER" id="PTHR43214:SF43">
    <property type="entry name" value="TWO-COMPONENT RESPONSE REGULATOR"/>
    <property type="match status" value="1"/>
</dbReference>
<organism evidence="6 7">
    <name type="scientific">Ramlibacter aquaticus</name>
    <dbReference type="NCBI Taxonomy" id="2780094"/>
    <lineage>
        <taxon>Bacteria</taxon>
        <taxon>Pseudomonadati</taxon>
        <taxon>Pseudomonadota</taxon>
        <taxon>Betaproteobacteria</taxon>
        <taxon>Burkholderiales</taxon>
        <taxon>Comamonadaceae</taxon>
        <taxon>Ramlibacter</taxon>
    </lineage>
</organism>
<proteinExistence type="predicted"/>
<dbReference type="InterPro" id="IPR001789">
    <property type="entry name" value="Sig_transdc_resp-reg_receiver"/>
</dbReference>
<dbReference type="SMART" id="SM00448">
    <property type="entry name" value="REC"/>
    <property type="match status" value="1"/>
</dbReference>
<reference evidence="6 7" key="1">
    <citation type="submission" date="2020-10" db="EMBL/GenBank/DDBJ databases">
        <title>Draft genome of Ramlibacter aquaticus LMG 30558.</title>
        <authorList>
            <person name="Props R."/>
        </authorList>
    </citation>
    <scope>NUCLEOTIDE SEQUENCE [LARGE SCALE GENOMIC DNA]</scope>
    <source>
        <strain evidence="6 7">LMG 30558</strain>
    </source>
</reference>
<dbReference type="Pfam" id="PF00196">
    <property type="entry name" value="GerE"/>
    <property type="match status" value="1"/>
</dbReference>
<accession>A0ABR9SBQ4</accession>